<evidence type="ECO:0000313" key="1">
    <source>
        <dbReference type="EMBL" id="GBB96831.1"/>
    </source>
</evidence>
<organism evidence="1 2">
    <name type="scientific">Rhizophagus clarus</name>
    <dbReference type="NCBI Taxonomy" id="94130"/>
    <lineage>
        <taxon>Eukaryota</taxon>
        <taxon>Fungi</taxon>
        <taxon>Fungi incertae sedis</taxon>
        <taxon>Mucoromycota</taxon>
        <taxon>Glomeromycotina</taxon>
        <taxon>Glomeromycetes</taxon>
        <taxon>Glomerales</taxon>
        <taxon>Glomeraceae</taxon>
        <taxon>Rhizophagus</taxon>
    </lineage>
</organism>
<accession>A0A2Z6RJB7</accession>
<dbReference type="STRING" id="94130.A0A2Z6RJB7"/>
<dbReference type="InterPro" id="IPR027417">
    <property type="entry name" value="P-loop_NTPase"/>
</dbReference>
<name>A0A2Z6RJB7_9GLOM</name>
<dbReference type="AlphaFoldDB" id="A0A2Z6RJB7"/>
<dbReference type="EMBL" id="BEXD01002057">
    <property type="protein sequence ID" value="GBB96831.1"/>
    <property type="molecule type" value="Genomic_DNA"/>
</dbReference>
<sequence length="116" mass="13784">MKKINFELYKKTIFETGILEYVIIVRNKFDSFKNKSECERDKKYAFEESEIIGEIVNSCNGVVHVDNPSININKDDDDYESQIIVNRNARKESRIILLKYLEEVCKEKYYKLEKMG</sequence>
<gene>
    <name evidence="1" type="ORF">RclHR1_02850002</name>
</gene>
<proteinExistence type="predicted"/>
<dbReference type="Gene3D" id="3.40.50.300">
    <property type="entry name" value="P-loop containing nucleotide triphosphate hydrolases"/>
    <property type="match status" value="1"/>
</dbReference>
<protein>
    <submittedName>
        <fullName evidence="1">Uncharacterized protein</fullName>
    </submittedName>
</protein>
<evidence type="ECO:0000313" key="2">
    <source>
        <dbReference type="Proteomes" id="UP000247702"/>
    </source>
</evidence>
<keyword evidence="2" id="KW-1185">Reference proteome</keyword>
<reference evidence="1 2" key="1">
    <citation type="submission" date="2017-11" db="EMBL/GenBank/DDBJ databases">
        <title>The genome of Rhizophagus clarus HR1 reveals common genetic basis of auxotrophy among arbuscular mycorrhizal fungi.</title>
        <authorList>
            <person name="Kobayashi Y."/>
        </authorList>
    </citation>
    <scope>NUCLEOTIDE SEQUENCE [LARGE SCALE GENOMIC DNA]</scope>
    <source>
        <strain evidence="1 2">HR1</strain>
    </source>
</reference>
<comment type="caution">
    <text evidence="1">The sequence shown here is derived from an EMBL/GenBank/DDBJ whole genome shotgun (WGS) entry which is preliminary data.</text>
</comment>
<dbReference type="Proteomes" id="UP000247702">
    <property type="component" value="Unassembled WGS sequence"/>
</dbReference>